<protein>
    <submittedName>
        <fullName evidence="2">Universal stress protein</fullName>
    </submittedName>
</protein>
<organism evidence="2 3">
    <name type="scientific">Natronomonas salsuginis</name>
    <dbReference type="NCBI Taxonomy" id="2217661"/>
    <lineage>
        <taxon>Archaea</taxon>
        <taxon>Methanobacteriati</taxon>
        <taxon>Methanobacteriota</taxon>
        <taxon>Stenosarchaea group</taxon>
        <taxon>Halobacteria</taxon>
        <taxon>Halobacteriales</taxon>
        <taxon>Natronomonadaceae</taxon>
        <taxon>Natronomonas</taxon>
    </lineage>
</organism>
<sequence>MALETLVVAVGPNDNTRTDELAEAVLDVAVPADASVVLLHAFSERAYDEGIEEAGFDPEESPSPDELAKRLEGIDLLSEALSAADISYDVRGEIGAEGETILQTTKAVDGDLLFISGRKRSPTGKAVFGSTSHRIMMNSSCPVLFVREGVYGDGDEE</sequence>
<dbReference type="CDD" id="cd00293">
    <property type="entry name" value="USP-like"/>
    <property type="match status" value="1"/>
</dbReference>
<dbReference type="EMBL" id="QKNX01000001">
    <property type="protein sequence ID" value="TKR28056.1"/>
    <property type="molecule type" value="Genomic_DNA"/>
</dbReference>
<keyword evidence="3" id="KW-1185">Reference proteome</keyword>
<evidence type="ECO:0000259" key="1">
    <source>
        <dbReference type="Pfam" id="PF00582"/>
    </source>
</evidence>
<feature type="domain" description="UspA" evidence="1">
    <location>
        <begin position="5"/>
        <end position="147"/>
    </location>
</feature>
<dbReference type="RefSeq" id="WP_137275355.1">
    <property type="nucleotide sequence ID" value="NZ_QKNX01000001.1"/>
</dbReference>
<reference evidence="2 3" key="1">
    <citation type="submission" date="2019-04" db="EMBL/GenBank/DDBJ databases">
        <title>Natronomonas sp. F20-122 a newhaloarchaeon isolated from a saline saltern of Isla Bacuta, Huelva, Spain.</title>
        <authorList>
            <person name="Duran-Viseras A."/>
            <person name="Sanchez-Porro C."/>
            <person name="Ventosa A."/>
        </authorList>
    </citation>
    <scope>NUCLEOTIDE SEQUENCE [LARGE SCALE GENOMIC DNA]</scope>
    <source>
        <strain evidence="2 3">F20-122</strain>
    </source>
</reference>
<dbReference type="Pfam" id="PF00582">
    <property type="entry name" value="Usp"/>
    <property type="match status" value="1"/>
</dbReference>
<dbReference type="OrthoDB" id="271068at2157"/>
<evidence type="ECO:0000313" key="3">
    <source>
        <dbReference type="Proteomes" id="UP000308037"/>
    </source>
</evidence>
<dbReference type="SUPFAM" id="SSF52402">
    <property type="entry name" value="Adenine nucleotide alpha hydrolases-like"/>
    <property type="match status" value="1"/>
</dbReference>
<dbReference type="InterPro" id="IPR014729">
    <property type="entry name" value="Rossmann-like_a/b/a_fold"/>
</dbReference>
<name>A0A4U5JHU0_9EURY</name>
<dbReference type="Proteomes" id="UP000308037">
    <property type="component" value="Unassembled WGS sequence"/>
</dbReference>
<dbReference type="InterPro" id="IPR006016">
    <property type="entry name" value="UspA"/>
</dbReference>
<dbReference type="AlphaFoldDB" id="A0A4U5JHU0"/>
<proteinExistence type="predicted"/>
<dbReference type="Gene3D" id="3.40.50.620">
    <property type="entry name" value="HUPs"/>
    <property type="match status" value="1"/>
</dbReference>
<gene>
    <name evidence="2" type="ORF">DM868_02945</name>
</gene>
<accession>A0A4U5JHU0</accession>
<comment type="caution">
    <text evidence="2">The sequence shown here is derived from an EMBL/GenBank/DDBJ whole genome shotgun (WGS) entry which is preliminary data.</text>
</comment>
<evidence type="ECO:0000313" key="2">
    <source>
        <dbReference type="EMBL" id="TKR28056.1"/>
    </source>
</evidence>